<gene>
    <name evidence="3" type="ORF">ABB37_00207</name>
</gene>
<dbReference type="SUPFAM" id="SSF53335">
    <property type="entry name" value="S-adenosyl-L-methionine-dependent methyltransferases"/>
    <property type="match status" value="1"/>
</dbReference>
<evidence type="ECO:0000313" key="4">
    <source>
        <dbReference type="Proteomes" id="UP000037923"/>
    </source>
</evidence>
<evidence type="ECO:0000256" key="2">
    <source>
        <dbReference type="SAM" id="SignalP"/>
    </source>
</evidence>
<comment type="caution">
    <text evidence="3">The sequence shown here is derived from an EMBL/GenBank/DDBJ whole genome shotgun (WGS) entry which is preliminary data.</text>
</comment>
<dbReference type="OrthoDB" id="411785at2759"/>
<feature type="signal peptide" evidence="2">
    <location>
        <begin position="1"/>
        <end position="17"/>
    </location>
</feature>
<dbReference type="OMA" id="VEPMCIK"/>
<dbReference type="EMBL" id="LGTL01000001">
    <property type="protein sequence ID" value="KPA85888.1"/>
    <property type="molecule type" value="Genomic_DNA"/>
</dbReference>
<dbReference type="RefSeq" id="XP_015664329.1">
    <property type="nucleotide sequence ID" value="XM_015796321.1"/>
</dbReference>
<evidence type="ECO:0000313" key="3">
    <source>
        <dbReference type="EMBL" id="KPA85888.1"/>
    </source>
</evidence>
<organism evidence="3 4">
    <name type="scientific">Leptomonas pyrrhocoris</name>
    <name type="common">Firebug parasite</name>
    <dbReference type="NCBI Taxonomy" id="157538"/>
    <lineage>
        <taxon>Eukaryota</taxon>
        <taxon>Discoba</taxon>
        <taxon>Euglenozoa</taxon>
        <taxon>Kinetoplastea</taxon>
        <taxon>Metakinetoplastina</taxon>
        <taxon>Trypanosomatida</taxon>
        <taxon>Trypanosomatidae</taxon>
        <taxon>Leishmaniinae</taxon>
        <taxon>Leptomonas</taxon>
    </lineage>
</organism>
<protein>
    <submittedName>
        <fullName evidence="3">Uncharacterized protein</fullName>
    </submittedName>
</protein>
<dbReference type="Proteomes" id="UP000037923">
    <property type="component" value="Unassembled WGS sequence"/>
</dbReference>
<name>A0A0N0E006_LEPPY</name>
<dbReference type="VEuPathDB" id="TriTrypDB:LpyrH10_01_2070"/>
<feature type="region of interest" description="Disordered" evidence="1">
    <location>
        <begin position="174"/>
        <end position="195"/>
    </location>
</feature>
<evidence type="ECO:0000256" key="1">
    <source>
        <dbReference type="SAM" id="MobiDB-lite"/>
    </source>
</evidence>
<dbReference type="Gene3D" id="3.40.50.150">
    <property type="entry name" value="Vaccinia Virus protein VP39"/>
    <property type="match status" value="1"/>
</dbReference>
<dbReference type="RefSeq" id="XP_015664327.1">
    <property type="nucleotide sequence ID" value="XM_015796319.1"/>
</dbReference>
<dbReference type="RefSeq" id="XP_015664328.1">
    <property type="nucleotide sequence ID" value="XM_015796320.1"/>
</dbReference>
<accession>A0A0N0E006</accession>
<keyword evidence="4" id="KW-1185">Reference proteome</keyword>
<reference evidence="3 4" key="1">
    <citation type="submission" date="2015-07" db="EMBL/GenBank/DDBJ databases">
        <title>High-quality genome of monoxenous trypanosomatid Leptomonas pyrrhocoris.</title>
        <authorList>
            <person name="Flegontov P."/>
            <person name="Butenko A."/>
            <person name="Firsov S."/>
            <person name="Vlcek C."/>
            <person name="Logacheva M.D."/>
            <person name="Field M."/>
            <person name="Filatov D."/>
            <person name="Flegontova O."/>
            <person name="Gerasimov E."/>
            <person name="Jackson A.P."/>
            <person name="Kelly S."/>
            <person name="Opperdoes F."/>
            <person name="O'Reilly A."/>
            <person name="Votypka J."/>
            <person name="Yurchenko V."/>
            <person name="Lukes J."/>
        </authorList>
    </citation>
    <scope>NUCLEOTIDE SEQUENCE [LARGE SCALE GENOMIC DNA]</scope>
    <source>
        <strain evidence="3">H10</strain>
    </source>
</reference>
<sequence>MSTCALTLLATGSAAIAYETWVVLRTRRGAVPVFNSAAVVRTEESVRYPCKHFCGFDAVVRSYYVPTTNKREKNARSDGDDAALTTTAASSHSSFPVRWRWFVSLFSNSTHKVSDDSTVPENEGEAASVRLVVRDAKASAMLPDRAAVNDTSVIAASLWPPHTSKYAALVLEPSASNDKDNGGPSPPPSRSPLRQLMDGATHQSLVRCNPRSTLLHMACEADPAYLGAPYLRVLLSGFLLLPPTLSQLNVAVLGVGGGSLPLFLQEYFASRLHRCDLVDAEPMCFTAAVEQLGLKESLNTVALRQEGGGVHYYVEDAVQYLRQRVHGRDTTARTTASGQRAVGFSASTVHASTPVFRAADCGIDGAGSSASSVVSPSTSSRRQHQLDLLFVDLFVGSELDGAVTSLDFLQLCRGALSPYGVAAFNLPAADKVFVQRCGVVFGDRNVLRIPVPASSNEVVLVRGGVGSRSDMVGAELSHRHLVRRAQELTAQYRLPYDLANHYPVWWRLW</sequence>
<dbReference type="EMBL" id="LGTL01000001">
    <property type="protein sequence ID" value="KPA85890.1"/>
    <property type="molecule type" value="Genomic_DNA"/>
</dbReference>
<dbReference type="GeneID" id="26900505"/>
<proteinExistence type="predicted"/>
<dbReference type="AlphaFoldDB" id="A0A0N0E006"/>
<feature type="chain" id="PRO_5007418463" evidence="2">
    <location>
        <begin position="18"/>
        <end position="509"/>
    </location>
</feature>
<dbReference type="EMBL" id="LGTL01000001">
    <property type="protein sequence ID" value="KPA85889.1"/>
    <property type="molecule type" value="Genomic_DNA"/>
</dbReference>
<dbReference type="InterPro" id="IPR029063">
    <property type="entry name" value="SAM-dependent_MTases_sf"/>
</dbReference>
<keyword evidence="2" id="KW-0732">Signal</keyword>